<organism evidence="2 3">
    <name type="scientific">Aedes albopictus</name>
    <name type="common">Asian tiger mosquito</name>
    <name type="synonym">Stegomyia albopicta</name>
    <dbReference type="NCBI Taxonomy" id="7160"/>
    <lineage>
        <taxon>Eukaryota</taxon>
        <taxon>Metazoa</taxon>
        <taxon>Ecdysozoa</taxon>
        <taxon>Arthropoda</taxon>
        <taxon>Hexapoda</taxon>
        <taxon>Insecta</taxon>
        <taxon>Pterygota</taxon>
        <taxon>Neoptera</taxon>
        <taxon>Endopterygota</taxon>
        <taxon>Diptera</taxon>
        <taxon>Nematocera</taxon>
        <taxon>Culicoidea</taxon>
        <taxon>Culicidae</taxon>
        <taxon>Culicinae</taxon>
        <taxon>Aedini</taxon>
        <taxon>Aedes</taxon>
        <taxon>Stegomyia</taxon>
    </lineage>
</organism>
<name>A0ABM1ZB44_AEDAL</name>
<accession>A0ABM1ZB44</accession>
<sequence length="267" mass="30600">MATMAVTIEPYRKGCSFSDWLERLEYSFVINAITDQNKKAYLIPLSGPIIFSELRLLYPRESLSEVTYPDMVAKLKARLDKTESDLVQRMKFNSRVQQQDETAEDFVLSLKLQAEFCSFGEFKQVAIRDRVLAGLTDGALIQRLLNEENLTLQSAEKLIATWEIAGANARTIGSGGASALVASLRNRNPNPAGRSFNKLARVFDLAKNSPRHIEDEEGERRPVKTRLGYKQPYRGQFDYKYRNRAQMDNRHSKDWRRDDGRQPSSRE</sequence>
<reference evidence="3" key="1">
    <citation type="journal article" date="2015" name="Proc. Natl. Acad. Sci. U.S.A.">
        <title>Genome sequence of the Asian Tiger mosquito, Aedes albopictus, reveals insights into its biology, genetics, and evolution.</title>
        <authorList>
            <person name="Chen X.G."/>
            <person name="Jiang X."/>
            <person name="Gu J."/>
            <person name="Xu M."/>
            <person name="Wu Y."/>
            <person name="Deng Y."/>
            <person name="Zhang C."/>
            <person name="Bonizzoni M."/>
            <person name="Dermauw W."/>
            <person name="Vontas J."/>
            <person name="Armbruster P."/>
            <person name="Huang X."/>
            <person name="Yang Y."/>
            <person name="Zhang H."/>
            <person name="He W."/>
            <person name="Peng H."/>
            <person name="Liu Y."/>
            <person name="Wu K."/>
            <person name="Chen J."/>
            <person name="Lirakis M."/>
            <person name="Topalis P."/>
            <person name="Van Leeuwen T."/>
            <person name="Hall A.B."/>
            <person name="Jiang X."/>
            <person name="Thorpe C."/>
            <person name="Mueller R.L."/>
            <person name="Sun C."/>
            <person name="Waterhouse R.M."/>
            <person name="Yan G."/>
            <person name="Tu Z.J."/>
            <person name="Fang X."/>
            <person name="James A.A."/>
        </authorList>
    </citation>
    <scope>NUCLEOTIDE SEQUENCE [LARGE SCALE GENOMIC DNA]</scope>
    <source>
        <strain evidence="3">Foshan</strain>
    </source>
</reference>
<dbReference type="PANTHER" id="PTHR33198:SF19">
    <property type="entry name" value="CCHC-TYPE DOMAIN-CONTAINING PROTEIN"/>
    <property type="match status" value="1"/>
</dbReference>
<feature type="compositionally biased region" description="Basic and acidic residues" evidence="1">
    <location>
        <begin position="237"/>
        <end position="267"/>
    </location>
</feature>
<feature type="region of interest" description="Disordered" evidence="1">
    <location>
        <begin position="211"/>
        <end position="267"/>
    </location>
</feature>
<dbReference type="GeneID" id="134288785"/>
<dbReference type="Proteomes" id="UP000069940">
    <property type="component" value="Unassembled WGS sequence"/>
</dbReference>
<proteinExistence type="predicted"/>
<dbReference type="PANTHER" id="PTHR33198">
    <property type="entry name" value="ANK_REP_REGION DOMAIN-CONTAINING PROTEIN-RELATED"/>
    <property type="match status" value="1"/>
</dbReference>
<keyword evidence="3" id="KW-1185">Reference proteome</keyword>
<protein>
    <submittedName>
        <fullName evidence="2">Uncharacterized protein</fullName>
    </submittedName>
</protein>
<dbReference type="RefSeq" id="XP_062710644.1">
    <property type="nucleotide sequence ID" value="XM_062854660.1"/>
</dbReference>
<dbReference type="EnsemblMetazoa" id="AALFPA23_016790.R24509">
    <property type="protein sequence ID" value="AALFPA23_016790.P24509"/>
    <property type="gene ID" value="AALFPA23_016790"/>
</dbReference>
<evidence type="ECO:0000313" key="3">
    <source>
        <dbReference type="Proteomes" id="UP000069940"/>
    </source>
</evidence>
<feature type="compositionally biased region" description="Basic and acidic residues" evidence="1">
    <location>
        <begin position="211"/>
        <end position="222"/>
    </location>
</feature>
<evidence type="ECO:0000256" key="1">
    <source>
        <dbReference type="SAM" id="MobiDB-lite"/>
    </source>
</evidence>
<reference evidence="2" key="2">
    <citation type="submission" date="2025-05" db="UniProtKB">
        <authorList>
            <consortium name="EnsemblMetazoa"/>
        </authorList>
    </citation>
    <scope>IDENTIFICATION</scope>
    <source>
        <strain evidence="2">Foshan</strain>
    </source>
</reference>
<evidence type="ECO:0000313" key="2">
    <source>
        <dbReference type="EnsemblMetazoa" id="AALFPA23_016790.P24509"/>
    </source>
</evidence>